<dbReference type="RefSeq" id="WP_090121030.1">
    <property type="nucleotide sequence ID" value="NZ_FNNJ01000002.1"/>
</dbReference>
<protein>
    <submittedName>
        <fullName evidence="1">Uncharacterized protein</fullName>
    </submittedName>
</protein>
<reference evidence="1 2" key="1">
    <citation type="submission" date="2016-10" db="EMBL/GenBank/DDBJ databases">
        <authorList>
            <person name="de Groot N.N."/>
        </authorList>
    </citation>
    <scope>NUCLEOTIDE SEQUENCE [LARGE SCALE GENOMIC DNA]</scope>
    <source>
        <strain evidence="1 2">DSM 24956</strain>
    </source>
</reference>
<sequence length="159" mass="17963">MNYNDFFNEAKKRGVSIELDNPNISISHKLSNEALFHLPLLAMTILLLSKDRSKPKSEELGQLVGECFERTFKGFKGSSQYLGWSANLRMRTVKALTFLEAAGLVMVDVQDPKIKITKMGKKVITKAIDGNTDLGYNLQLIERKYRNIRVEKQISIGIA</sequence>
<dbReference type="AlphaFoldDB" id="A0A1H2WLF5"/>
<keyword evidence="2" id="KW-1185">Reference proteome</keyword>
<dbReference type="OrthoDB" id="6400153at2"/>
<dbReference type="EMBL" id="FNNJ01000002">
    <property type="protein sequence ID" value="SDW81357.1"/>
    <property type="molecule type" value="Genomic_DNA"/>
</dbReference>
<evidence type="ECO:0000313" key="1">
    <source>
        <dbReference type="EMBL" id="SDW81357.1"/>
    </source>
</evidence>
<gene>
    <name evidence="1" type="ORF">SAMN05444411_102229</name>
</gene>
<accession>A0A1H2WLF5</accession>
<dbReference type="STRING" id="762486.SAMN05444411_102229"/>
<dbReference type="Proteomes" id="UP000199595">
    <property type="component" value="Unassembled WGS sequence"/>
</dbReference>
<evidence type="ECO:0000313" key="2">
    <source>
        <dbReference type="Proteomes" id="UP000199595"/>
    </source>
</evidence>
<organism evidence="1 2">
    <name type="scientific">Lutibacter oricola</name>
    <dbReference type="NCBI Taxonomy" id="762486"/>
    <lineage>
        <taxon>Bacteria</taxon>
        <taxon>Pseudomonadati</taxon>
        <taxon>Bacteroidota</taxon>
        <taxon>Flavobacteriia</taxon>
        <taxon>Flavobacteriales</taxon>
        <taxon>Flavobacteriaceae</taxon>
        <taxon>Lutibacter</taxon>
    </lineage>
</organism>
<proteinExistence type="predicted"/>
<name>A0A1H2WLF5_9FLAO</name>